<gene>
    <name evidence="2" type="ORF">BaRGS_00011009</name>
</gene>
<protein>
    <submittedName>
        <fullName evidence="2">Uncharacterized protein</fullName>
    </submittedName>
</protein>
<feature type="compositionally biased region" description="Polar residues" evidence="1">
    <location>
        <begin position="77"/>
        <end position="94"/>
    </location>
</feature>
<sequence length="127" mass="14210">MACFYDKPGTRVQCVVSVLVPYYGSFTYYRQSETNYTDPQKTSAGTTRSHPTFTSCLNTQPKIRAYHISVGNTNCSSIGQATQSRQPKPHSQPNVHRCSRKHVENRDTTTAVTDSQQAVNQACNFQV</sequence>
<dbReference type="Proteomes" id="UP001519460">
    <property type="component" value="Unassembled WGS sequence"/>
</dbReference>
<name>A0ABD0LEU6_9CAEN</name>
<evidence type="ECO:0000313" key="2">
    <source>
        <dbReference type="EMBL" id="KAK7497875.1"/>
    </source>
</evidence>
<accession>A0ABD0LEU6</accession>
<feature type="region of interest" description="Disordered" evidence="1">
    <location>
        <begin position="77"/>
        <end position="115"/>
    </location>
</feature>
<comment type="caution">
    <text evidence="2">The sequence shown here is derived from an EMBL/GenBank/DDBJ whole genome shotgun (WGS) entry which is preliminary data.</text>
</comment>
<evidence type="ECO:0000313" key="3">
    <source>
        <dbReference type="Proteomes" id="UP001519460"/>
    </source>
</evidence>
<proteinExistence type="predicted"/>
<keyword evidence="3" id="KW-1185">Reference proteome</keyword>
<reference evidence="2 3" key="1">
    <citation type="journal article" date="2023" name="Sci. Data">
        <title>Genome assembly of the Korean intertidal mud-creeper Batillaria attramentaria.</title>
        <authorList>
            <person name="Patra A.K."/>
            <person name="Ho P.T."/>
            <person name="Jun S."/>
            <person name="Lee S.J."/>
            <person name="Kim Y."/>
            <person name="Won Y.J."/>
        </authorList>
    </citation>
    <scope>NUCLEOTIDE SEQUENCE [LARGE SCALE GENOMIC DNA]</scope>
    <source>
        <strain evidence="2">Wonlab-2016</strain>
    </source>
</reference>
<dbReference type="EMBL" id="JACVVK020000055">
    <property type="protein sequence ID" value="KAK7497875.1"/>
    <property type="molecule type" value="Genomic_DNA"/>
</dbReference>
<evidence type="ECO:0000256" key="1">
    <source>
        <dbReference type="SAM" id="MobiDB-lite"/>
    </source>
</evidence>
<organism evidence="2 3">
    <name type="scientific">Batillaria attramentaria</name>
    <dbReference type="NCBI Taxonomy" id="370345"/>
    <lineage>
        <taxon>Eukaryota</taxon>
        <taxon>Metazoa</taxon>
        <taxon>Spiralia</taxon>
        <taxon>Lophotrochozoa</taxon>
        <taxon>Mollusca</taxon>
        <taxon>Gastropoda</taxon>
        <taxon>Caenogastropoda</taxon>
        <taxon>Sorbeoconcha</taxon>
        <taxon>Cerithioidea</taxon>
        <taxon>Batillariidae</taxon>
        <taxon>Batillaria</taxon>
    </lineage>
</organism>
<dbReference type="AlphaFoldDB" id="A0ABD0LEU6"/>